<reference evidence="1 2" key="1">
    <citation type="submission" date="2017-08" db="EMBL/GenBank/DDBJ databases">
        <title>Infants hospitalized years apart are colonized by the same room-sourced microbial strains.</title>
        <authorList>
            <person name="Brooks B."/>
            <person name="Olm M.R."/>
            <person name="Firek B.A."/>
            <person name="Baker R."/>
            <person name="Thomas B.C."/>
            <person name="Morowitz M.J."/>
            <person name="Banfield J.F."/>
        </authorList>
    </citation>
    <scope>NUCLEOTIDE SEQUENCE [LARGE SCALE GENOMIC DNA]</scope>
    <source>
        <strain evidence="1">S2_005_003_R2_43</strain>
    </source>
</reference>
<comment type="caution">
    <text evidence="1">The sequence shown here is derived from an EMBL/GenBank/DDBJ whole genome shotgun (WGS) entry which is preliminary data.</text>
</comment>
<evidence type="ECO:0000313" key="1">
    <source>
        <dbReference type="EMBL" id="PZQ17939.1"/>
    </source>
</evidence>
<dbReference type="AlphaFoldDB" id="A0A2W5KPH0"/>
<protein>
    <submittedName>
        <fullName evidence="1">DUF1513 domain-containing protein</fullName>
    </submittedName>
</protein>
<dbReference type="Proteomes" id="UP000249577">
    <property type="component" value="Unassembled WGS sequence"/>
</dbReference>
<dbReference type="InterPro" id="IPR011048">
    <property type="entry name" value="Haem_d1_sf"/>
</dbReference>
<dbReference type="SUPFAM" id="SSF51004">
    <property type="entry name" value="C-terminal (heme d1) domain of cytochrome cd1-nitrite reductase"/>
    <property type="match status" value="1"/>
</dbReference>
<dbReference type="InterPro" id="IPR015943">
    <property type="entry name" value="WD40/YVTN_repeat-like_dom_sf"/>
</dbReference>
<dbReference type="EMBL" id="QFPN01000002">
    <property type="protein sequence ID" value="PZQ17939.1"/>
    <property type="molecule type" value="Genomic_DNA"/>
</dbReference>
<sequence>MNRPADRAVFTRRRVLAGAIGTAALGAGLGSALRAAPAEPSSLILGSAVGRDGGFHVASLDDDLRDATGAETPVRLHALTPRLDGREAVAVGRRPGDLAFVLDGAGRELRSSFRATDGRRFSGHGAYARDGASFFSAEIDASTGDGVVVVRDARGGYAPVAEFASGGVGPHELIETSAVLVAVANGAKEPKTDPGVAALGRTTARSNVALVHAGTGAVETVAELEDGMATLSLRHLVATSGGALLVAAQDTARGAHDLPLVARVEGARLRFLDLGYAEAARLGGSIGQLSLDASGRYLAASGPIGGAVAVFDLDTDDLVGLLPAPDCCAVAADGTTGGFVAATGLGEVLRIASHEGGAAIVGRRASPLRWDNHLAWRRAAS</sequence>
<dbReference type="InterPro" id="IPR008311">
    <property type="entry name" value="UCP028101"/>
</dbReference>
<accession>A0A2W5KPH0</accession>
<dbReference type="InterPro" id="IPR006311">
    <property type="entry name" value="TAT_signal"/>
</dbReference>
<evidence type="ECO:0000313" key="2">
    <source>
        <dbReference type="Proteomes" id="UP000249577"/>
    </source>
</evidence>
<dbReference type="Pfam" id="PF07433">
    <property type="entry name" value="DUF1513"/>
    <property type="match status" value="1"/>
</dbReference>
<gene>
    <name evidence="1" type="ORF">DI565_04245</name>
</gene>
<dbReference type="PROSITE" id="PS51318">
    <property type="entry name" value="TAT"/>
    <property type="match status" value="1"/>
</dbReference>
<dbReference type="Gene3D" id="2.130.10.10">
    <property type="entry name" value="YVTN repeat-like/Quinoprotein amine dehydrogenase"/>
    <property type="match status" value="1"/>
</dbReference>
<proteinExistence type="predicted"/>
<organism evidence="1 2">
    <name type="scientific">Ancylobacter novellus</name>
    <name type="common">Thiobacillus novellus</name>
    <dbReference type="NCBI Taxonomy" id="921"/>
    <lineage>
        <taxon>Bacteria</taxon>
        <taxon>Pseudomonadati</taxon>
        <taxon>Pseudomonadota</taxon>
        <taxon>Alphaproteobacteria</taxon>
        <taxon>Hyphomicrobiales</taxon>
        <taxon>Xanthobacteraceae</taxon>
        <taxon>Ancylobacter</taxon>
    </lineage>
</organism>
<name>A0A2W5KPH0_ANCNO</name>